<reference evidence="1 2" key="1">
    <citation type="submission" date="2024-01" db="EMBL/GenBank/DDBJ databases">
        <title>Seven novel Bacillus-like species.</title>
        <authorList>
            <person name="Liu G."/>
        </authorList>
    </citation>
    <scope>NUCLEOTIDE SEQUENCE [LARGE SCALE GENOMIC DNA]</scope>
    <source>
        <strain evidence="1 2">FJAT-51639</strain>
    </source>
</reference>
<sequence length="105" mass="12455">MVFKKNTEDPVYQFLAATFYQDTFYEEALQELLEEAPKEYLEDAIIFLTEFIQSNYCDKEKNEYIRYSADGIYFEGLEITPLKWLEQTVETLKQALKILSKKTAQ</sequence>
<accession>A0ABU8FH21</accession>
<evidence type="ECO:0000313" key="2">
    <source>
        <dbReference type="Proteomes" id="UP001372526"/>
    </source>
</evidence>
<evidence type="ECO:0000313" key="1">
    <source>
        <dbReference type="EMBL" id="MEI4801990.1"/>
    </source>
</evidence>
<proteinExistence type="predicted"/>
<keyword evidence="2" id="KW-1185">Reference proteome</keyword>
<dbReference type="RefSeq" id="WP_336472606.1">
    <property type="nucleotide sequence ID" value="NZ_JBAWSX010000006.1"/>
</dbReference>
<gene>
    <name evidence="1" type="ORF">WAZ07_11755</name>
</gene>
<comment type="caution">
    <text evidence="1">The sequence shown here is derived from an EMBL/GenBank/DDBJ whole genome shotgun (WGS) entry which is preliminary data.</text>
</comment>
<protein>
    <recommendedName>
        <fullName evidence="3">CdiI immunity protein domain-containing protein</fullName>
    </recommendedName>
</protein>
<dbReference type="Proteomes" id="UP001372526">
    <property type="component" value="Unassembled WGS sequence"/>
</dbReference>
<organism evidence="1 2">
    <name type="scientific">Bacillus bruguierae</name>
    <dbReference type="NCBI Taxonomy" id="3127667"/>
    <lineage>
        <taxon>Bacteria</taxon>
        <taxon>Bacillati</taxon>
        <taxon>Bacillota</taxon>
        <taxon>Bacilli</taxon>
        <taxon>Bacillales</taxon>
        <taxon>Bacillaceae</taxon>
        <taxon>Bacillus</taxon>
    </lineage>
</organism>
<dbReference type="EMBL" id="JBAWSX010000006">
    <property type="protein sequence ID" value="MEI4801990.1"/>
    <property type="molecule type" value="Genomic_DNA"/>
</dbReference>
<name>A0ABU8FH21_9BACI</name>
<evidence type="ECO:0008006" key="3">
    <source>
        <dbReference type="Google" id="ProtNLM"/>
    </source>
</evidence>